<keyword evidence="13" id="KW-1278">Translocase</keyword>
<accession>A0ABY5JZI9</accession>
<keyword evidence="22" id="KW-0378">Hydrolase</keyword>
<keyword evidence="15" id="KW-0186">Copper</keyword>
<dbReference type="InterPro" id="IPR023298">
    <property type="entry name" value="ATPase_P-typ_TM_dom_sf"/>
</dbReference>
<evidence type="ECO:0000256" key="16">
    <source>
        <dbReference type="ARBA" id="ARBA00023065"/>
    </source>
</evidence>
<dbReference type="PRINTS" id="PR00119">
    <property type="entry name" value="CATATPASE"/>
</dbReference>
<evidence type="ECO:0000256" key="5">
    <source>
        <dbReference type="ARBA" id="ARBA00022475"/>
    </source>
</evidence>
<keyword evidence="16" id="KW-0406">Ion transport</keyword>
<dbReference type="Pfam" id="PF00702">
    <property type="entry name" value="Hydrolase"/>
    <property type="match status" value="1"/>
</dbReference>
<dbReference type="EMBL" id="CP101914">
    <property type="protein sequence ID" value="UUI05519.1"/>
    <property type="molecule type" value="Genomic_DNA"/>
</dbReference>
<keyword evidence="5 19" id="KW-1003">Cell membrane</keyword>
<keyword evidence="12" id="KW-0460">Magnesium</keyword>
<dbReference type="InterPro" id="IPR018303">
    <property type="entry name" value="ATPase_P-typ_P_site"/>
</dbReference>
<dbReference type="SUPFAM" id="SSF56784">
    <property type="entry name" value="HAD-like"/>
    <property type="match status" value="1"/>
</dbReference>
<dbReference type="InterPro" id="IPR044492">
    <property type="entry name" value="P_typ_ATPase_HD_dom"/>
</dbReference>
<keyword evidence="4" id="KW-0813">Transport</keyword>
<evidence type="ECO:0000256" key="20">
    <source>
        <dbReference type="SAM" id="MobiDB-lite"/>
    </source>
</evidence>
<dbReference type="InterPro" id="IPR027256">
    <property type="entry name" value="P-typ_ATPase_IB"/>
</dbReference>
<dbReference type="SUPFAM" id="SSF81665">
    <property type="entry name" value="Calcium ATPase, transmembrane domain M"/>
    <property type="match status" value="1"/>
</dbReference>
<dbReference type="Gene3D" id="2.70.150.10">
    <property type="entry name" value="Calcium-transporting ATPase, cytoplasmic transduction domain A"/>
    <property type="match status" value="1"/>
</dbReference>
<feature type="domain" description="P-type ATPase A" evidence="21">
    <location>
        <begin position="166"/>
        <end position="268"/>
    </location>
</feature>
<dbReference type="NCBIfam" id="TIGR01525">
    <property type="entry name" value="ATPase-IB_hvy"/>
    <property type="match status" value="1"/>
</dbReference>
<keyword evidence="8 19" id="KW-0479">Metal-binding</keyword>
<dbReference type="NCBIfam" id="TIGR01511">
    <property type="entry name" value="ATPase-IB1_Cu"/>
    <property type="match status" value="1"/>
</dbReference>
<dbReference type="InterPro" id="IPR036412">
    <property type="entry name" value="HAD-like_sf"/>
</dbReference>
<dbReference type="PANTHER" id="PTHR43520">
    <property type="entry name" value="ATP7, ISOFORM B"/>
    <property type="match status" value="1"/>
</dbReference>
<gene>
    <name evidence="22" type="ORF">NP439_08195</name>
</gene>
<name>A0ABY5JZI9_9BACI</name>
<feature type="transmembrane region" description="Helical" evidence="19">
    <location>
        <begin position="132"/>
        <end position="149"/>
    </location>
</feature>
<feature type="transmembrane region" description="Helical" evidence="19">
    <location>
        <begin position="287"/>
        <end position="306"/>
    </location>
</feature>
<keyword evidence="23" id="KW-1185">Reference proteome</keyword>
<dbReference type="SFLD" id="SFLDF00027">
    <property type="entry name" value="p-type_atpase"/>
    <property type="match status" value="1"/>
</dbReference>
<evidence type="ECO:0000256" key="9">
    <source>
        <dbReference type="ARBA" id="ARBA00022741"/>
    </source>
</evidence>
<dbReference type="InterPro" id="IPR023214">
    <property type="entry name" value="HAD_sf"/>
</dbReference>
<evidence type="ECO:0000256" key="14">
    <source>
        <dbReference type="ARBA" id="ARBA00022989"/>
    </source>
</evidence>
<dbReference type="EC" id="7.2.2.8" evidence="3"/>
<evidence type="ECO:0000256" key="19">
    <source>
        <dbReference type="RuleBase" id="RU362081"/>
    </source>
</evidence>
<dbReference type="Gene3D" id="3.40.1110.10">
    <property type="entry name" value="Calcium-transporting ATPase, cytoplasmic domain N"/>
    <property type="match status" value="1"/>
</dbReference>
<keyword evidence="14 19" id="KW-1133">Transmembrane helix</keyword>
<feature type="transmembrane region" description="Helical" evidence="19">
    <location>
        <begin position="318"/>
        <end position="338"/>
    </location>
</feature>
<comment type="subcellular location">
    <subcellularLocation>
        <location evidence="1">Cell membrane</location>
        <topology evidence="1">Multi-pass membrane protein</topology>
    </subcellularLocation>
</comment>
<feature type="transmembrane region" description="Helical" evidence="19">
    <location>
        <begin position="107"/>
        <end position="126"/>
    </location>
</feature>
<keyword evidence="17 19" id="KW-0472">Membrane</keyword>
<evidence type="ECO:0000256" key="6">
    <source>
        <dbReference type="ARBA" id="ARBA00022553"/>
    </source>
</evidence>
<dbReference type="Pfam" id="PF00122">
    <property type="entry name" value="E1-E2_ATPase"/>
    <property type="match status" value="1"/>
</dbReference>
<evidence type="ECO:0000256" key="8">
    <source>
        <dbReference type="ARBA" id="ARBA00022723"/>
    </source>
</evidence>
<evidence type="ECO:0000256" key="4">
    <source>
        <dbReference type="ARBA" id="ARBA00022448"/>
    </source>
</evidence>
<dbReference type="SFLD" id="SFLDG00002">
    <property type="entry name" value="C1.7:_P-type_atpase_like"/>
    <property type="match status" value="1"/>
</dbReference>
<dbReference type="Proteomes" id="UP001059773">
    <property type="component" value="Chromosome"/>
</dbReference>
<evidence type="ECO:0000256" key="12">
    <source>
        <dbReference type="ARBA" id="ARBA00022842"/>
    </source>
</evidence>
<feature type="transmembrane region" description="Helical" evidence="19">
    <location>
        <begin position="653"/>
        <end position="672"/>
    </location>
</feature>
<feature type="transmembrane region" description="Helical" evidence="19">
    <location>
        <begin position="74"/>
        <end position="95"/>
    </location>
</feature>
<evidence type="ECO:0000256" key="7">
    <source>
        <dbReference type="ARBA" id="ARBA00022692"/>
    </source>
</evidence>
<dbReference type="InterPro" id="IPR008250">
    <property type="entry name" value="ATPase_P-typ_transduc_dom_A_sf"/>
</dbReference>
<evidence type="ECO:0000256" key="18">
    <source>
        <dbReference type="ARBA" id="ARBA00049289"/>
    </source>
</evidence>
<organism evidence="22 23">
    <name type="scientific">Oceanobacillus jeddahense</name>
    <dbReference type="NCBI Taxonomy" id="1462527"/>
    <lineage>
        <taxon>Bacteria</taxon>
        <taxon>Bacillati</taxon>
        <taxon>Bacillota</taxon>
        <taxon>Bacilli</taxon>
        <taxon>Bacillales</taxon>
        <taxon>Bacillaceae</taxon>
        <taxon>Oceanobacillus</taxon>
    </lineage>
</organism>
<evidence type="ECO:0000256" key="3">
    <source>
        <dbReference type="ARBA" id="ARBA00012517"/>
    </source>
</evidence>
<dbReference type="NCBIfam" id="TIGR01494">
    <property type="entry name" value="ATPase_P-type"/>
    <property type="match status" value="1"/>
</dbReference>
<evidence type="ECO:0000256" key="11">
    <source>
        <dbReference type="ARBA" id="ARBA00022840"/>
    </source>
</evidence>
<dbReference type="SFLD" id="SFLDS00003">
    <property type="entry name" value="Haloacid_Dehalogenase"/>
    <property type="match status" value="1"/>
</dbReference>
<evidence type="ECO:0000256" key="10">
    <source>
        <dbReference type="ARBA" id="ARBA00022796"/>
    </source>
</evidence>
<dbReference type="Gene3D" id="3.40.50.1000">
    <property type="entry name" value="HAD superfamily/HAD-like"/>
    <property type="match status" value="1"/>
</dbReference>
<evidence type="ECO:0000256" key="15">
    <source>
        <dbReference type="ARBA" id="ARBA00023008"/>
    </source>
</evidence>
<dbReference type="PROSITE" id="PS00154">
    <property type="entry name" value="ATPASE_E1_E2"/>
    <property type="match status" value="1"/>
</dbReference>
<sequence length="677" mass="74011">MKRKEQIKMHEHHHHNHHDEHSSHSHQHHHEHMIADFKKRFYISLVLALPIILLSDMIQSFFNYSLSFSGDHWIELILASIIFFYGGWPFLTGAIDELKQKSPGMMTLIGFAITVAYVYSAATVLGLEGHDLFWELATLIVIMLLGHWVEMKSVSKASDSMESLVELMPQEATKIDKEGNTETVQVSELQKGDHVLIKPGEKIPVDGIILDGKSSVDESMLTGESVPVEKEIKDEAIGGSINTSGSFTIEVSKTSEEGYLSQVIQLVKEAQESKSKTQQLSDRAAKLLFYVAVAAGIITFIVWLSLGYGLEEAMTRMVTVLVISCPHALGLAIPLVVARSTYLSAQNGLFIRNRASFEDARKIDTVVFDKTGTLTKGEFAVTDIIPNEGITEKELLQKAASIESQSEHPIAAGIVASAKQENLRLTAPKTFDSITGAGVKAKLEDSWLLAVSPGYMNKNNISYDTDTFKKLSDAGKTVIFVLEEEQFIGMIALADQIKDSSKEAVSRLHELGIEAQMLTGDNQTVADRVAKEIGIDHVIAEVLPDQKADQIKQLRTNKKRTAMTGDGINDSPALATADLGVAVGAGTDVAMETADIVLVNSNPVDVVSIIELSRLTYRKMIQNLWWAAGYNIIAIPLAAGILAPWGIVLDPAVGAILMSLSTIIVAFNARLLKTKDA</sequence>
<dbReference type="InterPro" id="IPR059000">
    <property type="entry name" value="ATPase_P-type_domA"/>
</dbReference>
<evidence type="ECO:0000256" key="1">
    <source>
        <dbReference type="ARBA" id="ARBA00004651"/>
    </source>
</evidence>
<dbReference type="PANTHER" id="PTHR43520:SF5">
    <property type="entry name" value="CATION-TRANSPORTING P-TYPE ATPASE-RELATED"/>
    <property type="match status" value="1"/>
</dbReference>
<keyword evidence="11 19" id="KW-0067">ATP-binding</keyword>
<keyword evidence="10" id="KW-0187">Copper transport</keyword>
<keyword evidence="9 19" id="KW-0547">Nucleotide-binding</keyword>
<evidence type="ECO:0000256" key="17">
    <source>
        <dbReference type="ARBA" id="ARBA00023136"/>
    </source>
</evidence>
<feature type="transmembrane region" description="Helical" evidence="19">
    <location>
        <begin position="624"/>
        <end position="647"/>
    </location>
</feature>
<evidence type="ECO:0000313" key="22">
    <source>
        <dbReference type="EMBL" id="UUI05519.1"/>
    </source>
</evidence>
<dbReference type="InterPro" id="IPR023299">
    <property type="entry name" value="ATPase_P-typ_cyto_dom_N"/>
</dbReference>
<keyword evidence="7 19" id="KW-0812">Transmembrane</keyword>
<evidence type="ECO:0000256" key="2">
    <source>
        <dbReference type="ARBA" id="ARBA00006024"/>
    </source>
</evidence>
<comment type="catalytic activity">
    <reaction evidence="18">
        <text>Cu(+)(in) + ATP + H2O = Cu(+)(out) + ADP + phosphate + H(+)</text>
        <dbReference type="Rhea" id="RHEA:25792"/>
        <dbReference type="ChEBI" id="CHEBI:15377"/>
        <dbReference type="ChEBI" id="CHEBI:15378"/>
        <dbReference type="ChEBI" id="CHEBI:30616"/>
        <dbReference type="ChEBI" id="CHEBI:43474"/>
        <dbReference type="ChEBI" id="CHEBI:49552"/>
        <dbReference type="ChEBI" id="CHEBI:456216"/>
        <dbReference type="EC" id="7.2.2.8"/>
    </reaction>
</comment>
<evidence type="ECO:0000259" key="21">
    <source>
        <dbReference type="Pfam" id="PF00122"/>
    </source>
</evidence>
<comment type="similarity">
    <text evidence="2 19">Belongs to the cation transport ATPase (P-type) (TC 3.A.3) family. Type IB subfamily.</text>
</comment>
<feature type="transmembrane region" description="Helical" evidence="19">
    <location>
        <begin position="41"/>
        <end position="62"/>
    </location>
</feature>
<dbReference type="GO" id="GO:0016787">
    <property type="term" value="F:hydrolase activity"/>
    <property type="evidence" value="ECO:0007669"/>
    <property type="project" value="UniProtKB-KW"/>
</dbReference>
<reference evidence="22" key="1">
    <citation type="submission" date="2022-07" db="EMBL/GenBank/DDBJ databases">
        <title>FELIX.</title>
        <authorList>
            <person name="Wan K.H."/>
            <person name="Park S."/>
            <person name="Lawrence Q."/>
            <person name="Eichenberger J.P."/>
            <person name="Booth B.W."/>
            <person name="Piaggio A.J."/>
            <person name="Chandler J.C."/>
            <person name="Franklin A.B."/>
            <person name="Celniker S.E."/>
        </authorList>
    </citation>
    <scope>NUCLEOTIDE SEQUENCE</scope>
    <source>
        <strain evidence="22">QA-1986 374</strain>
    </source>
</reference>
<dbReference type="PRINTS" id="PR00943">
    <property type="entry name" value="CUATPASE"/>
</dbReference>
<protein>
    <recommendedName>
        <fullName evidence="3">P-type Cu(+) transporter</fullName>
        <ecNumber evidence="3">7.2.2.8</ecNumber>
    </recommendedName>
</protein>
<keyword evidence="6" id="KW-0597">Phosphoprotein</keyword>
<dbReference type="InterPro" id="IPR001757">
    <property type="entry name" value="P_typ_ATPase"/>
</dbReference>
<feature type="region of interest" description="Disordered" evidence="20">
    <location>
        <begin position="1"/>
        <end position="25"/>
    </location>
</feature>
<proteinExistence type="inferred from homology"/>
<dbReference type="SUPFAM" id="SSF81653">
    <property type="entry name" value="Calcium ATPase, transduction domain A"/>
    <property type="match status" value="1"/>
</dbReference>
<evidence type="ECO:0000313" key="23">
    <source>
        <dbReference type="Proteomes" id="UP001059773"/>
    </source>
</evidence>
<evidence type="ECO:0000256" key="13">
    <source>
        <dbReference type="ARBA" id="ARBA00022967"/>
    </source>
</evidence>